<proteinExistence type="predicted"/>
<reference evidence="1 2" key="1">
    <citation type="submission" date="2015-11" db="EMBL/GenBank/DDBJ databases">
        <title>Genomic analysis of 38 Legionella species identifies large and diverse effector repertoires.</title>
        <authorList>
            <person name="Burstein D."/>
            <person name="Amaro F."/>
            <person name="Zusman T."/>
            <person name="Lifshitz Z."/>
            <person name="Cohen O."/>
            <person name="Gilbert J.A."/>
            <person name="Pupko T."/>
            <person name="Shuman H.A."/>
            <person name="Segal G."/>
        </authorList>
    </citation>
    <scope>NUCLEOTIDE SEQUENCE [LARGE SCALE GENOMIC DNA]</scope>
    <source>
        <strain evidence="1 2">CDC#1442-AUS-E</strain>
    </source>
</reference>
<comment type="caution">
    <text evidence="1">The sequence shown here is derived from an EMBL/GenBank/DDBJ whole genome shotgun (WGS) entry which is preliminary data.</text>
</comment>
<dbReference type="EMBL" id="LNYS01000025">
    <property type="protein sequence ID" value="KTD45288.1"/>
    <property type="molecule type" value="Genomic_DNA"/>
</dbReference>
<dbReference type="PANTHER" id="PTHR38477">
    <property type="entry name" value="HYPOTHETICAL EXPORTED PROTEIN"/>
    <property type="match status" value="1"/>
</dbReference>
<dbReference type="InterPro" id="IPR032676">
    <property type="entry name" value="YkuD_2"/>
</dbReference>
<dbReference type="PANTHER" id="PTHR38477:SF1">
    <property type="entry name" value="MUREIN L,D-TRANSPEPTIDASE CATALYTIC DOMAIN FAMILY PROTEIN"/>
    <property type="match status" value="1"/>
</dbReference>
<dbReference type="RefSeq" id="WP_058508818.1">
    <property type="nucleotide sequence ID" value="NZ_CAAAIK010000004.1"/>
</dbReference>
<dbReference type="OrthoDB" id="9815195at2"/>
<sequence>MRTIILLMLAVTSSSFSLPSPVLHSQNQIEQTVFEDIISLINPEVDFPPPPSLGEIQKMLKEQAPDLRPEVVSKVLTTLRCTREFKLPYNKNILTVIDYSLPSSEKRFWVFDLSQQRLLFHTYVSHGITSGSLNTNYFSNKYNSKASSIGVYTTDQAYYGREGLSLRLDGLDRGFNDNASNRAVVMHGGWYMAEDFIKKYGRPGRSWGCPALPMDKTVPIINAIKNKSLFVIYYPSDSWFVRSKFLNCSRFNLAKQAKSELEIKPAEEEREAILFVDNNKNSSRQEEEPIAVIDADNYVRIFKTKAPLERMLRRQINHMEYIALSNAEFNSLISNKDKILNVNNDLEEVSFVIPVIKMVRGYYETEMHVVPLGKIKSVEVNSDPSRTDAQAKSYTVHFDNKTVNLRPSNQFIRWLGL</sequence>
<protein>
    <recommendedName>
        <fullName evidence="3">Murein L,D-transpeptidase catalytic domain family protein</fullName>
    </recommendedName>
</protein>
<evidence type="ECO:0000313" key="1">
    <source>
        <dbReference type="EMBL" id="KTD45288.1"/>
    </source>
</evidence>
<evidence type="ECO:0008006" key="3">
    <source>
        <dbReference type="Google" id="ProtNLM"/>
    </source>
</evidence>
<dbReference type="Pfam" id="PF13645">
    <property type="entry name" value="YkuD_2"/>
    <property type="match status" value="1"/>
</dbReference>
<accession>A0A0W0XL32</accession>
<evidence type="ECO:0000313" key="2">
    <source>
        <dbReference type="Proteomes" id="UP000054618"/>
    </source>
</evidence>
<gene>
    <name evidence="1" type="ORF">Lqui_2759</name>
</gene>
<dbReference type="PATRIC" id="fig|45073.5.peg.2935"/>
<dbReference type="AlphaFoldDB" id="A0A0W0XL32"/>
<organism evidence="1 2">
    <name type="scientific">Legionella quinlivanii</name>
    <dbReference type="NCBI Taxonomy" id="45073"/>
    <lineage>
        <taxon>Bacteria</taxon>
        <taxon>Pseudomonadati</taxon>
        <taxon>Pseudomonadota</taxon>
        <taxon>Gammaproteobacteria</taxon>
        <taxon>Legionellales</taxon>
        <taxon>Legionellaceae</taxon>
        <taxon>Legionella</taxon>
    </lineage>
</organism>
<dbReference type="STRING" id="45073.Lqui_2759"/>
<dbReference type="Proteomes" id="UP000054618">
    <property type="component" value="Unassembled WGS sequence"/>
</dbReference>
<name>A0A0W0XL32_9GAMM</name>
<keyword evidence="2" id="KW-1185">Reference proteome</keyword>